<feature type="compositionally biased region" description="Basic and acidic residues" evidence="1">
    <location>
        <begin position="90"/>
        <end position="116"/>
    </location>
</feature>
<dbReference type="EMBL" id="JAGTJS010000016">
    <property type="protein sequence ID" value="KAH7247029.1"/>
    <property type="molecule type" value="Genomic_DNA"/>
</dbReference>
<evidence type="ECO:0000313" key="2">
    <source>
        <dbReference type="EMBL" id="KAH7247029.1"/>
    </source>
</evidence>
<accession>A0A9P9GYJ0</accession>
<feature type="region of interest" description="Disordered" evidence="1">
    <location>
        <begin position="86"/>
        <end position="116"/>
    </location>
</feature>
<keyword evidence="3" id="KW-1185">Reference proteome</keyword>
<sequence length="116" mass="12807">MPSREVVQHFEDVVKEATGEGPVQEITTETPQSLITKHKCLAARPSAQSCPQHYDDGRLQPDQNRVQSTGARTPFSIAAEIEAQVAATKARRESEAKDREKAEAEAKAKHEIESLQ</sequence>
<reference evidence="2" key="1">
    <citation type="journal article" date="2021" name="Nat. Commun.">
        <title>Genetic determinants of endophytism in the Arabidopsis root mycobiome.</title>
        <authorList>
            <person name="Mesny F."/>
            <person name="Miyauchi S."/>
            <person name="Thiergart T."/>
            <person name="Pickel B."/>
            <person name="Atanasova L."/>
            <person name="Karlsson M."/>
            <person name="Huettel B."/>
            <person name="Barry K.W."/>
            <person name="Haridas S."/>
            <person name="Chen C."/>
            <person name="Bauer D."/>
            <person name="Andreopoulos W."/>
            <person name="Pangilinan J."/>
            <person name="LaButti K."/>
            <person name="Riley R."/>
            <person name="Lipzen A."/>
            <person name="Clum A."/>
            <person name="Drula E."/>
            <person name="Henrissat B."/>
            <person name="Kohler A."/>
            <person name="Grigoriev I.V."/>
            <person name="Martin F.M."/>
            <person name="Hacquard S."/>
        </authorList>
    </citation>
    <scope>NUCLEOTIDE SEQUENCE</scope>
    <source>
        <strain evidence="2">FSSC 5 MPI-SDFR-AT-0091</strain>
    </source>
</reference>
<dbReference type="AlphaFoldDB" id="A0A9P9GYJ0"/>
<proteinExistence type="predicted"/>
<gene>
    <name evidence="2" type="ORF">B0J15DRAFT_79583</name>
</gene>
<evidence type="ECO:0000313" key="3">
    <source>
        <dbReference type="Proteomes" id="UP000736672"/>
    </source>
</evidence>
<organism evidence="2 3">
    <name type="scientific">Fusarium solani</name>
    <name type="common">Filamentous fungus</name>
    <dbReference type="NCBI Taxonomy" id="169388"/>
    <lineage>
        <taxon>Eukaryota</taxon>
        <taxon>Fungi</taxon>
        <taxon>Dikarya</taxon>
        <taxon>Ascomycota</taxon>
        <taxon>Pezizomycotina</taxon>
        <taxon>Sordariomycetes</taxon>
        <taxon>Hypocreomycetidae</taxon>
        <taxon>Hypocreales</taxon>
        <taxon>Nectriaceae</taxon>
        <taxon>Fusarium</taxon>
        <taxon>Fusarium solani species complex</taxon>
    </lineage>
</organism>
<dbReference type="Proteomes" id="UP000736672">
    <property type="component" value="Unassembled WGS sequence"/>
</dbReference>
<comment type="caution">
    <text evidence="2">The sequence shown here is derived from an EMBL/GenBank/DDBJ whole genome shotgun (WGS) entry which is preliminary data.</text>
</comment>
<evidence type="ECO:0000256" key="1">
    <source>
        <dbReference type="SAM" id="MobiDB-lite"/>
    </source>
</evidence>
<feature type="region of interest" description="Disordered" evidence="1">
    <location>
        <begin position="43"/>
        <end position="66"/>
    </location>
</feature>
<protein>
    <submittedName>
        <fullName evidence="2">Uncharacterized protein</fullName>
    </submittedName>
</protein>
<dbReference type="OrthoDB" id="5098627at2759"/>
<name>A0A9P9GYJ0_FUSSL</name>